<dbReference type="GO" id="GO:0050660">
    <property type="term" value="F:flavin adenine dinucleotide binding"/>
    <property type="evidence" value="ECO:0007669"/>
    <property type="project" value="InterPro"/>
</dbReference>
<dbReference type="Pfam" id="PF01266">
    <property type="entry name" value="DAO"/>
    <property type="match status" value="1"/>
</dbReference>
<dbReference type="InterPro" id="IPR006076">
    <property type="entry name" value="FAD-dep_OxRdtase"/>
</dbReference>
<dbReference type="InterPro" id="IPR036188">
    <property type="entry name" value="FAD/NAD-bd_sf"/>
</dbReference>
<dbReference type="InterPro" id="IPR045170">
    <property type="entry name" value="MTOX"/>
</dbReference>
<evidence type="ECO:0000259" key="5">
    <source>
        <dbReference type="Pfam" id="PF01266"/>
    </source>
</evidence>
<feature type="domain" description="FAD dependent oxidoreductase" evidence="5">
    <location>
        <begin position="20"/>
        <end position="380"/>
    </location>
</feature>
<keyword evidence="2" id="KW-0285">Flavoprotein</keyword>
<dbReference type="AlphaFoldDB" id="A0A4Z0KDF2"/>
<comment type="cofactor">
    <cofactor evidence="1">
        <name>FAD</name>
        <dbReference type="ChEBI" id="CHEBI:57692"/>
    </cofactor>
</comment>
<accession>A0A4Z0KDF2</accession>
<evidence type="ECO:0000256" key="4">
    <source>
        <dbReference type="ARBA" id="ARBA00023002"/>
    </source>
</evidence>
<gene>
    <name evidence="6" type="ORF">EB834_19435</name>
</gene>
<proteinExistence type="predicted"/>
<keyword evidence="4" id="KW-0560">Oxidoreductase</keyword>
<protein>
    <submittedName>
        <fullName evidence="6">FAD-dependent oxidoreductase</fullName>
    </submittedName>
</protein>
<sequence>MFLVRTALTDVRRSLVTTSDYIVIGAGLAGTATAWHLAERGKQVTMLERAEPGNTEGSSHGSARIFRYAYPDRFYTDLVRRSRIGWDELERRSGRQLIQPTGALDHGELRNPTHLAGILEESGVEHELLSAESARERWPQFHFDTEVLWHPGAGVLDPAEAIHTMLTLAQATGNVDLRNQWEVSDVVRTADGNFTVRSQSGATVSGHGVIVAAGGWLPYILKSLALPTGFLANFPQQIVRQEQAFHMPWREADKDGNLYPDWPTYIHKREGLQTYGLPGGRDANFRGQKMAEFNGGRILQSAREQDGRIDPEMRQKMIEYVEEFLPGVHPEPYAETTCLFTNTANEDFVIDSADGVTVVSACSGHGGKFAPLLGELAADLATGKGSSPAPFTVASHAKGVSQ</sequence>
<dbReference type="SUPFAM" id="SSF51905">
    <property type="entry name" value="FAD/NAD(P)-binding domain"/>
    <property type="match status" value="1"/>
</dbReference>
<evidence type="ECO:0000313" key="7">
    <source>
        <dbReference type="Proteomes" id="UP000297736"/>
    </source>
</evidence>
<dbReference type="PANTHER" id="PTHR10961">
    <property type="entry name" value="PEROXISOMAL SARCOSINE OXIDASE"/>
    <property type="match status" value="1"/>
</dbReference>
<dbReference type="Gene3D" id="3.50.50.60">
    <property type="entry name" value="FAD/NAD(P)-binding domain"/>
    <property type="match status" value="1"/>
</dbReference>
<comment type="caution">
    <text evidence="6">The sequence shown here is derived from an EMBL/GenBank/DDBJ whole genome shotgun (WGS) entry which is preliminary data.</text>
</comment>
<organism evidence="6 7">
    <name type="scientific">Brevibacterium aurantiacum</name>
    <dbReference type="NCBI Taxonomy" id="273384"/>
    <lineage>
        <taxon>Bacteria</taxon>
        <taxon>Bacillati</taxon>
        <taxon>Actinomycetota</taxon>
        <taxon>Actinomycetes</taxon>
        <taxon>Micrococcales</taxon>
        <taxon>Brevibacteriaceae</taxon>
        <taxon>Brevibacterium</taxon>
    </lineage>
</organism>
<evidence type="ECO:0000256" key="1">
    <source>
        <dbReference type="ARBA" id="ARBA00001974"/>
    </source>
</evidence>
<keyword evidence="3" id="KW-0274">FAD</keyword>
<dbReference type="Proteomes" id="UP000297736">
    <property type="component" value="Unassembled WGS sequence"/>
</dbReference>
<dbReference type="PANTHER" id="PTHR10961:SF7">
    <property type="entry name" value="FAD DEPENDENT OXIDOREDUCTASE DOMAIN-CONTAINING PROTEIN"/>
    <property type="match status" value="1"/>
</dbReference>
<dbReference type="GO" id="GO:0008115">
    <property type="term" value="F:sarcosine oxidase activity"/>
    <property type="evidence" value="ECO:0007669"/>
    <property type="project" value="TreeGrafter"/>
</dbReference>
<reference evidence="6 7" key="1">
    <citation type="submission" date="2018-10" db="EMBL/GenBank/DDBJ databases">
        <title>Brevibacterium genomes from Austrain hard cheese rinds.</title>
        <authorList>
            <person name="Anast J.M."/>
            <person name="Dzieciol M."/>
            <person name="Schultz D.L."/>
            <person name="Mann E."/>
            <person name="Wagner M."/>
            <person name="Schmitz-Esser S."/>
        </authorList>
    </citation>
    <scope>NUCLEOTIDE SEQUENCE [LARGE SCALE GENOMIC DNA]</scope>
    <source>
        <strain evidence="6 7">L261</strain>
    </source>
</reference>
<evidence type="ECO:0000256" key="2">
    <source>
        <dbReference type="ARBA" id="ARBA00022630"/>
    </source>
</evidence>
<evidence type="ECO:0000256" key="3">
    <source>
        <dbReference type="ARBA" id="ARBA00022827"/>
    </source>
</evidence>
<dbReference type="EMBL" id="RHFF01000031">
    <property type="protein sequence ID" value="TGD36510.1"/>
    <property type="molecule type" value="Genomic_DNA"/>
</dbReference>
<dbReference type="Gene3D" id="3.30.9.10">
    <property type="entry name" value="D-Amino Acid Oxidase, subunit A, domain 2"/>
    <property type="match status" value="1"/>
</dbReference>
<dbReference type="SUPFAM" id="SSF54373">
    <property type="entry name" value="FAD-linked reductases, C-terminal domain"/>
    <property type="match status" value="1"/>
</dbReference>
<name>A0A4Z0KDF2_BREAU</name>
<evidence type="ECO:0000313" key="6">
    <source>
        <dbReference type="EMBL" id="TGD36510.1"/>
    </source>
</evidence>